<dbReference type="GO" id="GO:0005811">
    <property type="term" value="C:lipid droplet"/>
    <property type="evidence" value="ECO:0007669"/>
    <property type="project" value="TreeGrafter"/>
</dbReference>
<keyword evidence="2" id="KW-0560">Oxidoreductase</keyword>
<organism evidence="5 6">
    <name type="scientific">Plectus sambesii</name>
    <dbReference type="NCBI Taxonomy" id="2011161"/>
    <lineage>
        <taxon>Eukaryota</taxon>
        <taxon>Metazoa</taxon>
        <taxon>Ecdysozoa</taxon>
        <taxon>Nematoda</taxon>
        <taxon>Chromadorea</taxon>
        <taxon>Plectida</taxon>
        <taxon>Plectina</taxon>
        <taxon>Plectoidea</taxon>
        <taxon>Plectidae</taxon>
        <taxon>Plectus</taxon>
    </lineage>
</organism>
<dbReference type="Proteomes" id="UP000887566">
    <property type="component" value="Unplaced"/>
</dbReference>
<evidence type="ECO:0000256" key="4">
    <source>
        <dbReference type="SAM" id="Phobius"/>
    </source>
</evidence>
<dbReference type="Gene3D" id="3.40.50.720">
    <property type="entry name" value="NAD(P)-binding Rossmann-like Domain"/>
    <property type="match status" value="1"/>
</dbReference>
<dbReference type="PRINTS" id="PR00080">
    <property type="entry name" value="SDRFAMILY"/>
</dbReference>
<dbReference type="WBParaSite" id="PSAMB.scaffold1006size37331.g10335.t1">
    <property type="protein sequence ID" value="PSAMB.scaffold1006size37331.g10335.t1"/>
    <property type="gene ID" value="PSAMB.scaffold1006size37331.g10335"/>
</dbReference>
<evidence type="ECO:0000313" key="6">
    <source>
        <dbReference type="WBParaSite" id="PSAMB.scaffold1006size37331.g10335.t1"/>
    </source>
</evidence>
<dbReference type="AlphaFoldDB" id="A0A914UI24"/>
<dbReference type="GO" id="GO:0006814">
    <property type="term" value="P:sodium ion transport"/>
    <property type="evidence" value="ECO:0007669"/>
    <property type="project" value="InterPro"/>
</dbReference>
<reference evidence="6" key="1">
    <citation type="submission" date="2022-11" db="UniProtKB">
        <authorList>
            <consortium name="WormBaseParasite"/>
        </authorList>
    </citation>
    <scope>IDENTIFICATION</scope>
</reference>
<dbReference type="PANTHER" id="PTHR24322">
    <property type="entry name" value="PKSB"/>
    <property type="match status" value="1"/>
</dbReference>
<proteinExistence type="inferred from homology"/>
<evidence type="ECO:0000256" key="1">
    <source>
        <dbReference type="ARBA" id="ARBA00006484"/>
    </source>
</evidence>
<keyword evidence="4" id="KW-1133">Transmembrane helix</keyword>
<keyword evidence="4" id="KW-0472">Membrane</keyword>
<comment type="similarity">
    <text evidence="1 3">Belongs to the short-chain dehydrogenases/reductases (SDR) family.</text>
</comment>
<dbReference type="InterPro" id="IPR002347">
    <property type="entry name" value="SDR_fam"/>
</dbReference>
<protein>
    <submittedName>
        <fullName evidence="6">Uncharacterized protein</fullName>
    </submittedName>
</protein>
<sequence length="457" mass="51317">MSRYEMVEEPDPMELEGDVYNPDQSCSDTVAVVGGSSVRSLEPIIAGPIGLKTVFYDPRCTPSQRRLCMGTLICVCVFCFIVLIALFVGLAKVLSEISTLEEASKHGVYMIPDLRQHQDMSFIYSKKADPKLNQEDIKRRQQYIDEIDAYLEKYDTEQKKRAQHTTNCAPGVKADNKFCNFDWRTQLGNECTKEKHYGYHNGMPCILFAFRDMQTWTPKIKGSKNDSLPFSCRAQYQYSYAAYANISYYPTLDANIGGGGFFDVNLIPARSISNSDGTPVEQDGNVLYQLPPLVMVQIGEPPTQRIFSIDCRIRKTAGGTVVENYEENKGTSGNVDIVVCNAAVLFMKYILDMKDNELQSSVDVNIMGCYNTIRAFLGPMMERNKGQIVTMSSIAGFYGETYGAAYCATKFALRGIMESVEMELYDKGLDGVYCTTICPYFTRTPMILSRNMRPTST</sequence>
<dbReference type="PANTHER" id="PTHR24322:SF736">
    <property type="entry name" value="RETINOL DEHYDROGENASE 10"/>
    <property type="match status" value="1"/>
</dbReference>
<evidence type="ECO:0000256" key="3">
    <source>
        <dbReference type="RuleBase" id="RU000363"/>
    </source>
</evidence>
<dbReference type="GO" id="GO:0016616">
    <property type="term" value="F:oxidoreductase activity, acting on the CH-OH group of donors, NAD or NADP as acceptor"/>
    <property type="evidence" value="ECO:0007669"/>
    <property type="project" value="TreeGrafter"/>
</dbReference>
<keyword evidence="5" id="KW-1185">Reference proteome</keyword>
<dbReference type="InterPro" id="IPR036291">
    <property type="entry name" value="NAD(P)-bd_dom_sf"/>
</dbReference>
<keyword evidence="4" id="KW-0812">Transmembrane</keyword>
<feature type="transmembrane region" description="Helical" evidence="4">
    <location>
        <begin position="67"/>
        <end position="90"/>
    </location>
</feature>
<dbReference type="SUPFAM" id="SSF51735">
    <property type="entry name" value="NAD(P)-binding Rossmann-fold domains"/>
    <property type="match status" value="1"/>
</dbReference>
<evidence type="ECO:0000313" key="5">
    <source>
        <dbReference type="Proteomes" id="UP000887566"/>
    </source>
</evidence>
<evidence type="ECO:0000256" key="2">
    <source>
        <dbReference type="ARBA" id="ARBA00023002"/>
    </source>
</evidence>
<name>A0A914UI24_9BILA</name>
<accession>A0A914UI24</accession>
<dbReference type="GO" id="GO:0006813">
    <property type="term" value="P:potassium ion transport"/>
    <property type="evidence" value="ECO:0007669"/>
    <property type="project" value="InterPro"/>
</dbReference>
<dbReference type="GO" id="GO:0005890">
    <property type="term" value="C:sodium:potassium-exchanging ATPase complex"/>
    <property type="evidence" value="ECO:0007669"/>
    <property type="project" value="InterPro"/>
</dbReference>
<dbReference type="Pfam" id="PF00106">
    <property type="entry name" value="adh_short"/>
    <property type="match status" value="1"/>
</dbReference>
<dbReference type="PRINTS" id="PR00081">
    <property type="entry name" value="GDHRDH"/>
</dbReference>